<dbReference type="SMART" id="SM01389">
    <property type="entry name" value="Spt4"/>
    <property type="match status" value="1"/>
</dbReference>
<evidence type="ECO:0000313" key="8">
    <source>
        <dbReference type="EMBL" id="KAF7682933.1"/>
    </source>
</evidence>
<accession>A0ABQ7HXN5</accession>
<evidence type="ECO:0000256" key="5">
    <source>
        <dbReference type="ARBA" id="ARBA00023242"/>
    </source>
</evidence>
<dbReference type="PANTHER" id="PTHR12882:SF1">
    <property type="entry name" value="TRANSCRIPTION ELONGATION FACTOR SPT4"/>
    <property type="match status" value="1"/>
</dbReference>
<dbReference type="Proteomes" id="UP001516464">
    <property type="component" value="Unassembled WGS sequence"/>
</dbReference>
<dbReference type="GO" id="GO:0003746">
    <property type="term" value="F:translation elongation factor activity"/>
    <property type="evidence" value="ECO:0007669"/>
    <property type="project" value="UniProtKB-KW"/>
</dbReference>
<evidence type="ECO:0000256" key="3">
    <source>
        <dbReference type="ARBA" id="ARBA00020182"/>
    </source>
</evidence>
<comment type="subcellular location">
    <subcellularLocation>
        <location evidence="1 6">Nucleus</location>
    </subcellularLocation>
</comment>
<comment type="caution">
    <text evidence="8">The sequence shown here is derived from an EMBL/GenBank/DDBJ whole genome shotgun (WGS) entry which is preliminary data.</text>
</comment>
<dbReference type="InterPro" id="IPR022800">
    <property type="entry name" value="Spt4/RpoE2_Znf"/>
</dbReference>
<dbReference type="InterPro" id="IPR029040">
    <property type="entry name" value="RPABC4/Spt4"/>
</dbReference>
<name>A0ABQ7HXN5_9MICR</name>
<dbReference type="InterPro" id="IPR009287">
    <property type="entry name" value="Spt4"/>
</dbReference>
<comment type="similarity">
    <text evidence="2 6">Belongs to the SPT4 family.</text>
</comment>
<keyword evidence="5 6" id="KW-0539">Nucleus</keyword>
<evidence type="ECO:0000313" key="9">
    <source>
        <dbReference type="Proteomes" id="UP001516464"/>
    </source>
</evidence>
<evidence type="ECO:0000256" key="2">
    <source>
        <dbReference type="ARBA" id="ARBA00010464"/>
    </source>
</evidence>
<dbReference type="SUPFAM" id="SSF63393">
    <property type="entry name" value="RNA polymerase subunits"/>
    <property type="match status" value="1"/>
</dbReference>
<dbReference type="Pfam" id="PF06093">
    <property type="entry name" value="Spt4"/>
    <property type="match status" value="1"/>
</dbReference>
<gene>
    <name evidence="8" type="primary">SPT4</name>
    <name evidence="8" type="ORF">TCON_1857</name>
</gene>
<proteinExistence type="inferred from homology"/>
<dbReference type="CDD" id="cd07973">
    <property type="entry name" value="Spt4"/>
    <property type="match status" value="1"/>
</dbReference>
<keyword evidence="8" id="KW-0648">Protein biosynthesis</keyword>
<sequence>MAESIETIKRKGASKKLKACMNCSRLETNQTFKTTGCPNCPFLEYHRKSDNLYDGVSDSYQGMIWVIKPEQSWVAKWQRLNKYKEGLYAMTVEGVMPDNLIDKIERNGQTYFQRDFSFKI</sequence>
<reference evidence="8 9" key="1">
    <citation type="submission" date="2019-01" db="EMBL/GenBank/DDBJ databases">
        <title>Genomes sequencing and comparative genomics of infectious freshwater microsporidia, Cucumispora dikerogammari and Thelohania contejeani.</title>
        <authorList>
            <person name="Cormier A."/>
            <person name="Giraud I."/>
            <person name="Wattier R."/>
            <person name="Teixeira M."/>
            <person name="Grandjean F."/>
            <person name="Rigaud T."/>
            <person name="Cordaux R."/>
        </authorList>
    </citation>
    <scope>NUCLEOTIDE SEQUENCE [LARGE SCALE GENOMIC DNA]</scope>
    <source>
        <strain evidence="8">T1</strain>
        <tissue evidence="8">Spores</tissue>
    </source>
</reference>
<evidence type="ECO:0000256" key="1">
    <source>
        <dbReference type="ARBA" id="ARBA00004123"/>
    </source>
</evidence>
<keyword evidence="4 6" id="KW-0804">Transcription</keyword>
<protein>
    <recommendedName>
        <fullName evidence="3 6">Transcription elongation factor SPT4</fullName>
    </recommendedName>
</protein>
<comment type="function">
    <text evidence="6">The SPT4-SPT5 complex mediates both activation and inhibition of transcription elongation, and plays a role in pre-mRNA processing. This complex seems to be important for the stability of the RNA polymerase II elongation machinery on the chromatin template but not for the inherent ability of this machinery to translocate down the gene.</text>
</comment>
<dbReference type="Gene3D" id="3.30.40.210">
    <property type="match status" value="1"/>
</dbReference>
<feature type="domain" description="Spt4/RpoE2 zinc finger" evidence="7">
    <location>
        <begin position="17"/>
        <end position="93"/>
    </location>
</feature>
<organism evidence="8 9">
    <name type="scientific">Astathelohania contejeani</name>
    <dbReference type="NCBI Taxonomy" id="164912"/>
    <lineage>
        <taxon>Eukaryota</taxon>
        <taxon>Fungi</taxon>
        <taxon>Fungi incertae sedis</taxon>
        <taxon>Microsporidia</taxon>
        <taxon>Astathelohaniidae</taxon>
        <taxon>Astathelohania</taxon>
    </lineage>
</organism>
<dbReference type="PANTHER" id="PTHR12882">
    <property type="entry name" value="SUPPRESSOR OF TY 4"/>
    <property type="match status" value="1"/>
</dbReference>
<keyword evidence="9" id="KW-1185">Reference proteome</keyword>
<dbReference type="EMBL" id="SBIQ01000155">
    <property type="protein sequence ID" value="KAF7682933.1"/>
    <property type="molecule type" value="Genomic_DNA"/>
</dbReference>
<evidence type="ECO:0000256" key="4">
    <source>
        <dbReference type="ARBA" id="ARBA00023163"/>
    </source>
</evidence>
<dbReference type="PIRSF" id="PIRSF025023">
    <property type="entry name" value="Spt4"/>
    <property type="match status" value="1"/>
</dbReference>
<evidence type="ECO:0000259" key="7">
    <source>
        <dbReference type="SMART" id="SM01389"/>
    </source>
</evidence>
<keyword evidence="8" id="KW-0251">Elongation factor</keyword>
<dbReference type="InterPro" id="IPR038510">
    <property type="entry name" value="Spt4_sf"/>
</dbReference>
<evidence type="ECO:0000256" key="6">
    <source>
        <dbReference type="PIRNR" id="PIRNR025023"/>
    </source>
</evidence>